<evidence type="ECO:0000256" key="3">
    <source>
        <dbReference type="ARBA" id="ARBA00004613"/>
    </source>
</evidence>
<reference evidence="24" key="1">
    <citation type="submission" date="2023-07" db="EMBL/GenBank/DDBJ databases">
        <title>draft genome sequence of fig (Ficus carica).</title>
        <authorList>
            <person name="Takahashi T."/>
            <person name="Nishimura K."/>
        </authorList>
    </citation>
    <scope>NUCLEOTIDE SEQUENCE</scope>
</reference>
<keyword evidence="13 19" id="KW-0408">Iron</keyword>
<comment type="caution">
    <text evidence="24">The sequence shown here is derived from an EMBL/GenBank/DDBJ whole genome shotgun (WGS) entry which is preliminary data.</text>
</comment>
<dbReference type="InterPro" id="IPR033905">
    <property type="entry name" value="Secretory_peroxidase"/>
</dbReference>
<dbReference type="AlphaFoldDB" id="A0AA87ZZP8"/>
<evidence type="ECO:0000256" key="13">
    <source>
        <dbReference type="ARBA" id="ARBA00023004"/>
    </source>
</evidence>
<evidence type="ECO:0000256" key="15">
    <source>
        <dbReference type="ARBA" id="ARBA00023180"/>
    </source>
</evidence>
<comment type="cofactor">
    <cofactor evidence="19 22">
        <name>heme b</name>
        <dbReference type="ChEBI" id="CHEBI:60344"/>
    </cofactor>
    <text evidence="19 22">Binds 1 heme b (iron(II)-protoporphyrin IX) group per subunit.</text>
</comment>
<dbReference type="GO" id="GO:0042744">
    <property type="term" value="P:hydrogen peroxide catabolic process"/>
    <property type="evidence" value="ECO:0007669"/>
    <property type="project" value="UniProtKB-KW"/>
</dbReference>
<dbReference type="FunFam" id="1.10.420.10:FF:000007">
    <property type="entry name" value="Peroxidase"/>
    <property type="match status" value="1"/>
</dbReference>
<evidence type="ECO:0000256" key="7">
    <source>
        <dbReference type="ARBA" id="ARBA00022559"/>
    </source>
</evidence>
<feature type="binding site" evidence="19">
    <location>
        <position position="213"/>
    </location>
    <ligand>
        <name>Ca(2+)</name>
        <dbReference type="ChEBI" id="CHEBI:29108"/>
        <label>2</label>
    </ligand>
</feature>
<feature type="disulfide bond" evidence="21">
    <location>
        <begin position="91"/>
        <end position="96"/>
    </location>
</feature>
<feature type="binding site" description="axial binding residue" evidence="19">
    <location>
        <position position="212"/>
    </location>
    <ligand>
        <name>heme b</name>
        <dbReference type="ChEBI" id="CHEBI:60344"/>
    </ligand>
    <ligandPart>
        <name>Fe</name>
        <dbReference type="ChEBI" id="CHEBI:18248"/>
    </ligandPart>
</feature>
<keyword evidence="25" id="KW-1185">Reference proteome</keyword>
<dbReference type="PRINTS" id="PR00461">
    <property type="entry name" value="PLPEROXIDASE"/>
</dbReference>
<keyword evidence="16 22" id="KW-0376">Hydrogen peroxide</keyword>
<evidence type="ECO:0000256" key="21">
    <source>
        <dbReference type="PIRSR" id="PIRSR600823-5"/>
    </source>
</evidence>
<feature type="disulfide bond" evidence="21">
    <location>
        <begin position="219"/>
        <end position="245"/>
    </location>
</feature>
<evidence type="ECO:0000256" key="8">
    <source>
        <dbReference type="ARBA" id="ARBA00022617"/>
    </source>
</evidence>
<evidence type="ECO:0000256" key="6">
    <source>
        <dbReference type="ARBA" id="ARBA00022525"/>
    </source>
</evidence>
<proteinExistence type="inferred from homology"/>
<keyword evidence="10 22" id="KW-0732">Signal</keyword>
<evidence type="ECO:0000256" key="10">
    <source>
        <dbReference type="ARBA" id="ARBA00022729"/>
    </source>
</evidence>
<feature type="signal peptide" evidence="22">
    <location>
        <begin position="1"/>
        <end position="31"/>
    </location>
</feature>
<evidence type="ECO:0000256" key="2">
    <source>
        <dbReference type="ARBA" id="ARBA00002322"/>
    </source>
</evidence>
<protein>
    <recommendedName>
        <fullName evidence="5 22">Peroxidase</fullName>
        <ecNumber evidence="5 22">1.11.1.7</ecNumber>
    </recommendedName>
</protein>
<dbReference type="Proteomes" id="UP001187192">
    <property type="component" value="Unassembled WGS sequence"/>
</dbReference>
<feature type="site" description="Transition state stabilizer" evidence="20">
    <location>
        <position position="85"/>
    </location>
</feature>
<dbReference type="SUPFAM" id="SSF48113">
    <property type="entry name" value="Heme-dependent peroxidases"/>
    <property type="match status" value="1"/>
</dbReference>
<dbReference type="GO" id="GO:0020037">
    <property type="term" value="F:heme binding"/>
    <property type="evidence" value="ECO:0007669"/>
    <property type="project" value="UniProtKB-UniRule"/>
</dbReference>
<dbReference type="Gene3D" id="1.10.420.10">
    <property type="entry name" value="Peroxidase, domain 2"/>
    <property type="match status" value="1"/>
</dbReference>
<feature type="binding site" evidence="19">
    <location>
        <position position="108"/>
    </location>
    <ligand>
        <name>Ca(2+)</name>
        <dbReference type="ChEBI" id="CHEBI:29108"/>
        <label>1</label>
    </ligand>
</feature>
<keyword evidence="7 22" id="KW-0575">Peroxidase</keyword>
<evidence type="ECO:0000256" key="20">
    <source>
        <dbReference type="PIRSR" id="PIRSR600823-4"/>
    </source>
</evidence>
<feature type="binding site" evidence="19">
    <location>
        <position position="93"/>
    </location>
    <ligand>
        <name>Ca(2+)</name>
        <dbReference type="ChEBI" id="CHEBI:29108"/>
        <label>1</label>
    </ligand>
</feature>
<dbReference type="GO" id="GO:0140825">
    <property type="term" value="F:lactoperoxidase activity"/>
    <property type="evidence" value="ECO:0007669"/>
    <property type="project" value="UniProtKB-EC"/>
</dbReference>
<feature type="domain" description="Plant heme peroxidase family profile" evidence="23">
    <location>
        <begin position="32"/>
        <end position="338"/>
    </location>
</feature>
<keyword evidence="12 22" id="KW-0560">Oxidoreductase</keyword>
<dbReference type="GO" id="GO:0006979">
    <property type="term" value="P:response to oxidative stress"/>
    <property type="evidence" value="ECO:0007669"/>
    <property type="project" value="UniProtKB-UniRule"/>
</dbReference>
<keyword evidence="8 22" id="KW-0349">Heme</keyword>
<keyword evidence="11 19" id="KW-0106">Calcium</keyword>
<evidence type="ECO:0000256" key="4">
    <source>
        <dbReference type="ARBA" id="ARBA00006873"/>
    </source>
</evidence>
<comment type="similarity">
    <text evidence="4">Belongs to the peroxidase family. Ascorbate peroxidase subfamily.</text>
</comment>
<evidence type="ECO:0000256" key="19">
    <source>
        <dbReference type="PIRSR" id="PIRSR600823-3"/>
    </source>
</evidence>
<feature type="binding site" evidence="19">
    <location>
        <position position="97"/>
    </location>
    <ligand>
        <name>Ca(2+)</name>
        <dbReference type="ChEBI" id="CHEBI:29108"/>
        <label>1</label>
    </ligand>
</feature>
<keyword evidence="14 21" id="KW-1015">Disulfide bond</keyword>
<feature type="binding site" evidence="19">
    <location>
        <position position="262"/>
    </location>
    <ligand>
        <name>Ca(2+)</name>
        <dbReference type="ChEBI" id="CHEBI:29108"/>
        <label>2</label>
    </ligand>
</feature>
<keyword evidence="9 19" id="KW-0479">Metal-binding</keyword>
<comment type="subcellular location">
    <subcellularLocation>
        <location evidence="3 22">Secreted</location>
    </subcellularLocation>
</comment>
<evidence type="ECO:0000256" key="22">
    <source>
        <dbReference type="RuleBase" id="RU362060"/>
    </source>
</evidence>
<evidence type="ECO:0000313" key="25">
    <source>
        <dbReference type="Proteomes" id="UP001187192"/>
    </source>
</evidence>
<comment type="function">
    <text evidence="2">Removal of H(2)O(2), oxidation of toxic reductants, biosynthesis and degradation of lignin, suberization, auxin catabolism, response to environmental stresses such as wounding, pathogen attack and oxidative stress. These functions might be dependent on each isozyme/isoform in each plant tissue.</text>
</comment>
<dbReference type="PANTHER" id="PTHR31517">
    <property type="match status" value="1"/>
</dbReference>
<dbReference type="PRINTS" id="PR00458">
    <property type="entry name" value="PEROXIDASE"/>
</dbReference>
<feature type="chain" id="PRO_5041515691" description="Peroxidase" evidence="22">
    <location>
        <begin position="32"/>
        <end position="340"/>
    </location>
</feature>
<feature type="binding site" evidence="19">
    <location>
        <position position="90"/>
    </location>
    <ligand>
        <name>Ca(2+)</name>
        <dbReference type="ChEBI" id="CHEBI:29108"/>
        <label>1</label>
    </ligand>
</feature>
<dbReference type="PROSITE" id="PS00436">
    <property type="entry name" value="PEROXIDASE_2"/>
    <property type="match status" value="1"/>
</dbReference>
<evidence type="ECO:0000256" key="18">
    <source>
        <dbReference type="PIRSR" id="PIRSR600823-2"/>
    </source>
</evidence>
<dbReference type="CDD" id="cd00693">
    <property type="entry name" value="secretory_peroxidase"/>
    <property type="match status" value="1"/>
</dbReference>
<evidence type="ECO:0000256" key="1">
    <source>
        <dbReference type="ARBA" id="ARBA00000189"/>
    </source>
</evidence>
<dbReference type="Gene3D" id="1.10.520.10">
    <property type="match status" value="1"/>
</dbReference>
<keyword evidence="6 22" id="KW-0964">Secreted</keyword>
<dbReference type="InterPro" id="IPR019793">
    <property type="entry name" value="Peroxidases_heam-ligand_BS"/>
</dbReference>
<dbReference type="GO" id="GO:0046872">
    <property type="term" value="F:metal ion binding"/>
    <property type="evidence" value="ECO:0007669"/>
    <property type="project" value="UniProtKB-UniRule"/>
</dbReference>
<evidence type="ECO:0000256" key="11">
    <source>
        <dbReference type="ARBA" id="ARBA00022837"/>
    </source>
</evidence>
<keyword evidence="15" id="KW-0325">Glycoprotein</keyword>
<feature type="binding site" evidence="19">
    <location>
        <position position="267"/>
    </location>
    <ligand>
        <name>Ca(2+)</name>
        <dbReference type="ChEBI" id="CHEBI:29108"/>
        <label>2</label>
    </ligand>
</feature>
<dbReference type="Pfam" id="PF00141">
    <property type="entry name" value="peroxidase"/>
    <property type="match status" value="1"/>
</dbReference>
<comment type="similarity">
    <text evidence="22">Belongs to the peroxidase family. Classical plant (class III) peroxidase subfamily.</text>
</comment>
<dbReference type="PROSITE" id="PS50873">
    <property type="entry name" value="PEROXIDASE_4"/>
    <property type="match status" value="1"/>
</dbReference>
<evidence type="ECO:0000256" key="14">
    <source>
        <dbReference type="ARBA" id="ARBA00023157"/>
    </source>
</evidence>
<sequence>MSRGISSSVNAVAKIAALSFVLLSLARQCYGQLRPGFYTGKCNSRDFDFFSGQITSTEENVEEIVTQKVAKEFARDPTLAAALLRLQFHDCFVEGCDASILINGTSSEQQAGPNKSVRGYDVIERIKGALERTCPGVVSCADIVVLATRDAVALASNGNVRYPVRTGRRDGMTSLASNVNLPSPTIPVSQSIDAFQKKGLNVTDMVLLLGAHTVGITHCGFFQDRLYRPDPTMDTNFREFLKTRCPQDGSGSNNPVVLDQGTPMSVDKSYYVQIKRGRGILQIDQDLATSGLTNKMVFELANGFDFAFRFGQAMVKLGEVEVKTGENGQIRRTCAAVNLL</sequence>
<dbReference type="PANTHER" id="PTHR31517:SF59">
    <property type="entry name" value="PEROXIDASE"/>
    <property type="match status" value="1"/>
</dbReference>
<evidence type="ECO:0000256" key="16">
    <source>
        <dbReference type="ARBA" id="ARBA00023324"/>
    </source>
</evidence>
<dbReference type="FunFam" id="1.10.520.10:FF:000006">
    <property type="entry name" value="Peroxidase"/>
    <property type="match status" value="1"/>
</dbReference>
<dbReference type="PROSITE" id="PS00435">
    <property type="entry name" value="PEROXIDASE_1"/>
    <property type="match status" value="1"/>
</dbReference>
<evidence type="ECO:0000313" key="24">
    <source>
        <dbReference type="EMBL" id="GMN46889.1"/>
    </source>
</evidence>
<feature type="active site" description="Proton acceptor" evidence="17">
    <location>
        <position position="89"/>
    </location>
</feature>
<dbReference type="InterPro" id="IPR000823">
    <property type="entry name" value="Peroxidase_pln"/>
</dbReference>
<comment type="catalytic activity">
    <reaction evidence="1 22">
        <text>2 a phenolic donor + H2O2 = 2 a phenolic radical donor + 2 H2O</text>
        <dbReference type="Rhea" id="RHEA:56136"/>
        <dbReference type="ChEBI" id="CHEBI:15377"/>
        <dbReference type="ChEBI" id="CHEBI:16240"/>
        <dbReference type="ChEBI" id="CHEBI:139520"/>
        <dbReference type="ChEBI" id="CHEBI:139521"/>
        <dbReference type="EC" id="1.11.1.7"/>
    </reaction>
</comment>
<gene>
    <name evidence="24" type="ORF">TIFTF001_016067</name>
</gene>
<evidence type="ECO:0000256" key="5">
    <source>
        <dbReference type="ARBA" id="ARBA00012313"/>
    </source>
</evidence>
<evidence type="ECO:0000259" key="23">
    <source>
        <dbReference type="PROSITE" id="PS50873"/>
    </source>
</evidence>
<dbReference type="InterPro" id="IPR002016">
    <property type="entry name" value="Haem_peroxidase"/>
</dbReference>
<evidence type="ECO:0000256" key="12">
    <source>
        <dbReference type="ARBA" id="ARBA00023002"/>
    </source>
</evidence>
<feature type="binding site" evidence="18">
    <location>
        <position position="182"/>
    </location>
    <ligand>
        <name>substrate</name>
    </ligand>
</feature>
<name>A0AA87ZZP8_FICCA</name>
<dbReference type="GO" id="GO:0005576">
    <property type="term" value="C:extracellular region"/>
    <property type="evidence" value="ECO:0007669"/>
    <property type="project" value="UniProtKB-SubCell"/>
</dbReference>
<dbReference type="EMBL" id="BTGU01000024">
    <property type="protein sequence ID" value="GMN46889.1"/>
    <property type="molecule type" value="Genomic_DNA"/>
</dbReference>
<accession>A0AA87ZZP8</accession>
<feature type="binding site" evidence="19">
    <location>
        <position position="99"/>
    </location>
    <ligand>
        <name>Ca(2+)</name>
        <dbReference type="ChEBI" id="CHEBI:29108"/>
        <label>1</label>
    </ligand>
</feature>
<feature type="disulfide bond" evidence="21">
    <location>
        <begin position="140"/>
        <end position="334"/>
    </location>
</feature>
<feature type="binding site" evidence="19">
    <location>
        <position position="259"/>
    </location>
    <ligand>
        <name>Ca(2+)</name>
        <dbReference type="ChEBI" id="CHEBI:29108"/>
        <label>2</label>
    </ligand>
</feature>
<evidence type="ECO:0000256" key="9">
    <source>
        <dbReference type="ARBA" id="ARBA00022723"/>
    </source>
</evidence>
<comment type="cofactor">
    <cofactor evidence="19 22">
        <name>Ca(2+)</name>
        <dbReference type="ChEBI" id="CHEBI:29108"/>
    </cofactor>
    <text evidence="19 22">Binds 2 calcium ions per subunit.</text>
</comment>
<dbReference type="InterPro" id="IPR010255">
    <property type="entry name" value="Haem_peroxidase_sf"/>
</dbReference>
<organism evidence="24 25">
    <name type="scientific">Ficus carica</name>
    <name type="common">Common fig</name>
    <dbReference type="NCBI Taxonomy" id="3494"/>
    <lineage>
        <taxon>Eukaryota</taxon>
        <taxon>Viridiplantae</taxon>
        <taxon>Streptophyta</taxon>
        <taxon>Embryophyta</taxon>
        <taxon>Tracheophyta</taxon>
        <taxon>Spermatophyta</taxon>
        <taxon>Magnoliopsida</taxon>
        <taxon>eudicotyledons</taxon>
        <taxon>Gunneridae</taxon>
        <taxon>Pentapetalae</taxon>
        <taxon>rosids</taxon>
        <taxon>fabids</taxon>
        <taxon>Rosales</taxon>
        <taxon>Moraceae</taxon>
        <taxon>Ficeae</taxon>
        <taxon>Ficus</taxon>
    </lineage>
</organism>
<dbReference type="EC" id="1.11.1.7" evidence="5 22"/>
<evidence type="ECO:0000256" key="17">
    <source>
        <dbReference type="PIRSR" id="PIRSR600823-1"/>
    </source>
</evidence>
<feature type="binding site" evidence="19">
    <location>
        <position position="95"/>
    </location>
    <ligand>
        <name>Ca(2+)</name>
        <dbReference type="ChEBI" id="CHEBI:29108"/>
        <label>1</label>
    </ligand>
</feature>
<dbReference type="InterPro" id="IPR019794">
    <property type="entry name" value="Peroxidases_AS"/>
</dbReference>